<dbReference type="Pfam" id="PF13412">
    <property type="entry name" value="HTH_24"/>
    <property type="match status" value="1"/>
</dbReference>
<evidence type="ECO:0000256" key="1">
    <source>
        <dbReference type="ARBA" id="ARBA00023015"/>
    </source>
</evidence>
<organism evidence="5 6">
    <name type="scientific">Sedimenticola thiotaurini</name>
    <dbReference type="NCBI Taxonomy" id="1543721"/>
    <lineage>
        <taxon>Bacteria</taxon>
        <taxon>Pseudomonadati</taxon>
        <taxon>Pseudomonadota</taxon>
        <taxon>Gammaproteobacteria</taxon>
        <taxon>Chromatiales</taxon>
        <taxon>Sedimenticolaceae</taxon>
        <taxon>Sedimenticola</taxon>
    </lineage>
</organism>
<proteinExistence type="predicted"/>
<evidence type="ECO:0000256" key="2">
    <source>
        <dbReference type="ARBA" id="ARBA00023125"/>
    </source>
</evidence>
<keyword evidence="1" id="KW-0805">Transcription regulation</keyword>
<dbReference type="InterPro" id="IPR019888">
    <property type="entry name" value="Tscrpt_reg_AsnC-like"/>
</dbReference>
<evidence type="ECO:0000313" key="5">
    <source>
        <dbReference type="EMBL" id="TVT47653.1"/>
    </source>
</evidence>
<name>A0A558CFW6_9GAMM</name>
<dbReference type="Gene3D" id="3.30.70.920">
    <property type="match status" value="1"/>
</dbReference>
<dbReference type="PRINTS" id="PR00033">
    <property type="entry name" value="HTHASNC"/>
</dbReference>
<dbReference type="SMART" id="SM00344">
    <property type="entry name" value="HTH_ASNC"/>
    <property type="match status" value="1"/>
</dbReference>
<dbReference type="PROSITE" id="PS00519">
    <property type="entry name" value="HTH_ASNC_1"/>
    <property type="match status" value="1"/>
</dbReference>
<dbReference type="InterPro" id="IPR036390">
    <property type="entry name" value="WH_DNA-bd_sf"/>
</dbReference>
<dbReference type="GO" id="GO:0043565">
    <property type="term" value="F:sequence-specific DNA binding"/>
    <property type="evidence" value="ECO:0007669"/>
    <property type="project" value="InterPro"/>
</dbReference>
<dbReference type="Gene3D" id="1.10.10.10">
    <property type="entry name" value="Winged helix-like DNA-binding domain superfamily/Winged helix DNA-binding domain"/>
    <property type="match status" value="1"/>
</dbReference>
<dbReference type="InterPro" id="IPR019885">
    <property type="entry name" value="Tscrpt_reg_HTH_AsnC-type_CS"/>
</dbReference>
<dbReference type="GO" id="GO:0005829">
    <property type="term" value="C:cytosol"/>
    <property type="evidence" value="ECO:0007669"/>
    <property type="project" value="TreeGrafter"/>
</dbReference>
<gene>
    <name evidence="5" type="ORF">FHK82_18030</name>
</gene>
<dbReference type="InterPro" id="IPR011008">
    <property type="entry name" value="Dimeric_a/b-barrel"/>
</dbReference>
<sequence>MSQPMTIKLDKFDRLILHHLQEDARLSHVALSERINLSPSQCARRLQQLEMAGVIRGYTAVIDPQALGMDVVALINITLEKHQENIAAAFEKAVQERPEILECLLITGDGDYEMRVIAKNLQGFSRFISEHLMKMPGVSSIKSNIQLSQIKARAALPLLELDY</sequence>
<dbReference type="PANTHER" id="PTHR30154">
    <property type="entry name" value="LEUCINE-RESPONSIVE REGULATORY PROTEIN"/>
    <property type="match status" value="1"/>
</dbReference>
<dbReference type="InterPro" id="IPR000485">
    <property type="entry name" value="AsnC-type_HTH_dom"/>
</dbReference>
<evidence type="ECO:0000313" key="6">
    <source>
        <dbReference type="Proteomes" id="UP000317355"/>
    </source>
</evidence>
<dbReference type="GO" id="GO:0043200">
    <property type="term" value="P:response to amino acid"/>
    <property type="evidence" value="ECO:0007669"/>
    <property type="project" value="TreeGrafter"/>
</dbReference>
<feature type="non-terminal residue" evidence="5">
    <location>
        <position position="163"/>
    </location>
</feature>
<dbReference type="AlphaFoldDB" id="A0A558CFW6"/>
<dbReference type="SUPFAM" id="SSF46785">
    <property type="entry name" value="Winged helix' DNA-binding domain"/>
    <property type="match status" value="1"/>
</dbReference>
<comment type="caution">
    <text evidence="5">The sequence shown here is derived from an EMBL/GenBank/DDBJ whole genome shotgun (WGS) entry which is preliminary data.</text>
</comment>
<dbReference type="InterPro" id="IPR036388">
    <property type="entry name" value="WH-like_DNA-bd_sf"/>
</dbReference>
<keyword evidence="2" id="KW-0238">DNA-binding</keyword>
<dbReference type="Pfam" id="PF01037">
    <property type="entry name" value="AsnC_trans_reg"/>
    <property type="match status" value="1"/>
</dbReference>
<dbReference type="InterPro" id="IPR019887">
    <property type="entry name" value="Tscrpt_reg_AsnC/Lrp_C"/>
</dbReference>
<keyword evidence="3" id="KW-0804">Transcription</keyword>
<accession>A0A558CFW6</accession>
<feature type="domain" description="HTH asnC-type" evidence="4">
    <location>
        <begin position="9"/>
        <end position="70"/>
    </location>
</feature>
<dbReference type="Proteomes" id="UP000317355">
    <property type="component" value="Unassembled WGS sequence"/>
</dbReference>
<protein>
    <submittedName>
        <fullName evidence="5">Lrp/AsnC family transcriptional regulator</fullName>
    </submittedName>
</protein>
<dbReference type="PANTHER" id="PTHR30154:SF34">
    <property type="entry name" value="TRANSCRIPTIONAL REGULATOR AZLB"/>
    <property type="match status" value="1"/>
</dbReference>
<dbReference type="EMBL" id="VMRY01000150">
    <property type="protein sequence ID" value="TVT47653.1"/>
    <property type="molecule type" value="Genomic_DNA"/>
</dbReference>
<evidence type="ECO:0000259" key="4">
    <source>
        <dbReference type="PROSITE" id="PS50956"/>
    </source>
</evidence>
<dbReference type="SUPFAM" id="SSF54909">
    <property type="entry name" value="Dimeric alpha+beta barrel"/>
    <property type="match status" value="1"/>
</dbReference>
<evidence type="ECO:0000256" key="3">
    <source>
        <dbReference type="ARBA" id="ARBA00023163"/>
    </source>
</evidence>
<dbReference type="PROSITE" id="PS50956">
    <property type="entry name" value="HTH_ASNC_2"/>
    <property type="match status" value="1"/>
</dbReference>
<reference evidence="5 6" key="1">
    <citation type="submission" date="2019-07" db="EMBL/GenBank/DDBJ databases">
        <title>The pathways for chlorine oxyanion respiration interact through the shared metabolite chlorate.</title>
        <authorList>
            <person name="Barnum T.P."/>
            <person name="Cheng Y."/>
            <person name="Hill K.A."/>
            <person name="Lucas L.N."/>
            <person name="Carlson H.K."/>
            <person name="Coates J.D."/>
        </authorList>
    </citation>
    <scope>NUCLEOTIDE SEQUENCE [LARGE SCALE GENOMIC DNA]</scope>
    <source>
        <strain evidence="5">BK-3</strain>
    </source>
</reference>